<evidence type="ECO:0000256" key="1">
    <source>
        <dbReference type="SAM" id="MobiDB-lite"/>
    </source>
</evidence>
<organism evidence="2 3">
    <name type="scientific">Streptomyces capoamus</name>
    <dbReference type="NCBI Taxonomy" id="68183"/>
    <lineage>
        <taxon>Bacteria</taxon>
        <taxon>Bacillati</taxon>
        <taxon>Actinomycetota</taxon>
        <taxon>Actinomycetes</taxon>
        <taxon>Kitasatosporales</taxon>
        <taxon>Streptomycetaceae</taxon>
        <taxon>Streptomyces</taxon>
    </lineage>
</organism>
<evidence type="ECO:0000313" key="2">
    <source>
        <dbReference type="EMBL" id="GHG69450.1"/>
    </source>
</evidence>
<dbReference type="Proteomes" id="UP000619355">
    <property type="component" value="Unassembled WGS sequence"/>
</dbReference>
<dbReference type="AlphaFoldDB" id="A0A919F200"/>
<comment type="caution">
    <text evidence="2">The sequence shown here is derived from an EMBL/GenBank/DDBJ whole genome shotgun (WGS) entry which is preliminary data.</text>
</comment>
<gene>
    <name evidence="2" type="ORF">GCM10018980_63640</name>
</gene>
<reference evidence="3" key="1">
    <citation type="journal article" date="2019" name="Int. J. Syst. Evol. Microbiol.">
        <title>The Global Catalogue of Microorganisms (GCM) 10K type strain sequencing project: providing services to taxonomists for standard genome sequencing and annotation.</title>
        <authorList>
            <consortium name="The Broad Institute Genomics Platform"/>
            <consortium name="The Broad Institute Genome Sequencing Center for Infectious Disease"/>
            <person name="Wu L."/>
            <person name="Ma J."/>
        </authorList>
    </citation>
    <scope>NUCLEOTIDE SEQUENCE [LARGE SCALE GENOMIC DNA]</scope>
    <source>
        <strain evidence="3">JCM 4253</strain>
    </source>
</reference>
<accession>A0A919F200</accession>
<name>A0A919F200_9ACTN</name>
<evidence type="ECO:0000313" key="3">
    <source>
        <dbReference type="Proteomes" id="UP000619355"/>
    </source>
</evidence>
<feature type="region of interest" description="Disordered" evidence="1">
    <location>
        <begin position="1"/>
        <end position="112"/>
    </location>
</feature>
<feature type="compositionally biased region" description="Basic and acidic residues" evidence="1">
    <location>
        <begin position="52"/>
        <end position="76"/>
    </location>
</feature>
<feature type="compositionally biased region" description="Gly residues" evidence="1">
    <location>
        <begin position="96"/>
        <end position="106"/>
    </location>
</feature>
<protein>
    <submittedName>
        <fullName evidence="2">Uncharacterized protein</fullName>
    </submittedName>
</protein>
<sequence length="112" mass="11910">MHQHDPVPRRQRLQAEPDGLLAGLPAGDDQEVGPLGQRVRVEQGLDVGGALRRGDDDHQRDVPGRGEGADRVDQHRRAVQRAECLGGARTEPHAPAGGGNHGGDGGLRGRRT</sequence>
<proteinExistence type="predicted"/>
<keyword evidence="3" id="KW-1185">Reference proteome</keyword>
<dbReference type="EMBL" id="BNBF01000025">
    <property type="protein sequence ID" value="GHG69450.1"/>
    <property type="molecule type" value="Genomic_DNA"/>
</dbReference>